<evidence type="ECO:0000256" key="1">
    <source>
        <dbReference type="SAM" id="MobiDB-lite"/>
    </source>
</evidence>
<organism evidence="3 4">
    <name type="scientific">Haloarcula rubripromontorii</name>
    <dbReference type="NCBI Taxonomy" id="1705562"/>
    <lineage>
        <taxon>Archaea</taxon>
        <taxon>Methanobacteriati</taxon>
        <taxon>Methanobacteriota</taxon>
        <taxon>Stenosarchaea group</taxon>
        <taxon>Halobacteria</taxon>
        <taxon>Halobacteriales</taxon>
        <taxon>Haloarculaceae</taxon>
        <taxon>Haloarcula</taxon>
    </lineage>
</organism>
<keyword evidence="3" id="KW-0540">Nuclease</keyword>
<dbReference type="InterPro" id="IPR002711">
    <property type="entry name" value="HNH"/>
</dbReference>
<dbReference type="InterPro" id="IPR003615">
    <property type="entry name" value="HNH_nuc"/>
</dbReference>
<feature type="region of interest" description="Disordered" evidence="1">
    <location>
        <begin position="24"/>
        <end position="43"/>
    </location>
</feature>
<keyword evidence="3" id="KW-0255">Endonuclease</keyword>
<name>A0A847U121_9EURY</name>
<dbReference type="PANTHER" id="PTHR33877">
    <property type="entry name" value="SLL1193 PROTEIN"/>
    <property type="match status" value="1"/>
</dbReference>
<gene>
    <name evidence="3" type="ORF">GOC83_03650</name>
</gene>
<dbReference type="GO" id="GO:0003676">
    <property type="term" value="F:nucleic acid binding"/>
    <property type="evidence" value="ECO:0007669"/>
    <property type="project" value="InterPro"/>
</dbReference>
<feature type="domain" description="HNH nuclease" evidence="2">
    <location>
        <begin position="41"/>
        <end position="93"/>
    </location>
</feature>
<accession>A0A847U121</accession>
<protein>
    <submittedName>
        <fullName evidence="3">HNH endonuclease</fullName>
    </submittedName>
</protein>
<dbReference type="Pfam" id="PF01844">
    <property type="entry name" value="HNH"/>
    <property type="match status" value="1"/>
</dbReference>
<evidence type="ECO:0000313" key="4">
    <source>
        <dbReference type="Proteomes" id="UP000610611"/>
    </source>
</evidence>
<sequence length="140" mass="15306">MVAKAVGCSASYARRFSYDDERGGFEKEWSKSNQSEKVSPGARTKIINRDGGSCLRCGLEDEAELEVHHILPVSHGGTNDDSNLATLCSHCHEAAHGGSKTSGKTVYAQGDFREWTQETDRGSGERCQSLSSKQMKISDY</sequence>
<dbReference type="Proteomes" id="UP000610611">
    <property type="component" value="Unassembled WGS sequence"/>
</dbReference>
<proteinExistence type="predicted"/>
<evidence type="ECO:0000313" key="3">
    <source>
        <dbReference type="EMBL" id="NLV05230.1"/>
    </source>
</evidence>
<dbReference type="SMART" id="SM00507">
    <property type="entry name" value="HNHc"/>
    <property type="match status" value="1"/>
</dbReference>
<dbReference type="AlphaFoldDB" id="A0A847U121"/>
<dbReference type="GO" id="GO:0004519">
    <property type="term" value="F:endonuclease activity"/>
    <property type="evidence" value="ECO:0007669"/>
    <property type="project" value="UniProtKB-KW"/>
</dbReference>
<dbReference type="CDD" id="cd00085">
    <property type="entry name" value="HNHc"/>
    <property type="match status" value="1"/>
</dbReference>
<reference evidence="3" key="1">
    <citation type="submission" date="2019-12" db="EMBL/GenBank/DDBJ databases">
        <title>The whole-genome sequencing of Haloarcula japonica strain pws8.</title>
        <authorList>
            <person name="Verma D.K."/>
            <person name="Gopal K."/>
            <person name="Prasad E.S."/>
        </authorList>
    </citation>
    <scope>NUCLEOTIDE SEQUENCE</scope>
    <source>
        <strain evidence="3">Pws8</strain>
    </source>
</reference>
<dbReference type="PANTHER" id="PTHR33877:SF1">
    <property type="entry name" value="TYPE IV METHYL-DIRECTED RESTRICTION ENZYME ECOKMCRA"/>
    <property type="match status" value="1"/>
</dbReference>
<keyword evidence="3" id="KW-0378">Hydrolase</keyword>
<comment type="caution">
    <text evidence="3">The sequence shown here is derived from an EMBL/GenBank/DDBJ whole genome shotgun (WGS) entry which is preliminary data.</text>
</comment>
<dbReference type="EMBL" id="WOWB01000001">
    <property type="protein sequence ID" value="NLV05230.1"/>
    <property type="molecule type" value="Genomic_DNA"/>
</dbReference>
<dbReference type="InterPro" id="IPR052892">
    <property type="entry name" value="NA-targeting_endonuclease"/>
</dbReference>
<evidence type="ECO:0000259" key="2">
    <source>
        <dbReference type="SMART" id="SM00507"/>
    </source>
</evidence>
<dbReference type="Gene3D" id="1.10.30.50">
    <property type="match status" value="1"/>
</dbReference>
<dbReference type="GO" id="GO:0008270">
    <property type="term" value="F:zinc ion binding"/>
    <property type="evidence" value="ECO:0007669"/>
    <property type="project" value="InterPro"/>
</dbReference>